<dbReference type="NCBIfam" id="NF033542">
    <property type="entry name" value="transpos_IS110"/>
    <property type="match status" value="1"/>
</dbReference>
<dbReference type="GO" id="GO:0003677">
    <property type="term" value="F:DNA binding"/>
    <property type="evidence" value="ECO:0007669"/>
    <property type="project" value="InterPro"/>
</dbReference>
<dbReference type="AlphaFoldDB" id="A0A0E3LD85"/>
<dbReference type="InterPro" id="IPR047650">
    <property type="entry name" value="Transpos_IS110"/>
</dbReference>
<dbReference type="GO" id="GO:0004803">
    <property type="term" value="F:transposase activity"/>
    <property type="evidence" value="ECO:0007669"/>
    <property type="project" value="InterPro"/>
</dbReference>
<dbReference type="PANTHER" id="PTHR33055">
    <property type="entry name" value="TRANSPOSASE FOR INSERTION SEQUENCE ELEMENT IS1111A"/>
    <property type="match status" value="1"/>
</dbReference>
<feature type="domain" description="Transposase IS116/IS110/IS902 C-terminal" evidence="2">
    <location>
        <begin position="249"/>
        <end position="334"/>
    </location>
</feature>
<dbReference type="GO" id="GO:0006313">
    <property type="term" value="P:DNA transposition"/>
    <property type="evidence" value="ECO:0007669"/>
    <property type="project" value="InterPro"/>
</dbReference>
<accession>A0A0E3LD85</accession>
<dbReference type="KEGG" id="msj:MSSAC_0505"/>
<evidence type="ECO:0000313" key="4">
    <source>
        <dbReference type="EMBL" id="AKB36831.1"/>
    </source>
</evidence>
<gene>
    <name evidence="3" type="ORF">MSSAC_0505</name>
    <name evidence="4" type="ORF">MSSAC_2241</name>
</gene>
<dbReference type="PATRIC" id="fig|1434118.4.peg.2876"/>
<dbReference type="EMBL" id="CP009508">
    <property type="protein sequence ID" value="AKB35095.1"/>
    <property type="molecule type" value="Genomic_DNA"/>
</dbReference>
<evidence type="ECO:0000313" key="5">
    <source>
        <dbReference type="Proteomes" id="UP000033123"/>
    </source>
</evidence>
<evidence type="ECO:0000313" key="3">
    <source>
        <dbReference type="EMBL" id="AKB35095.1"/>
    </source>
</evidence>
<dbReference type="InterPro" id="IPR002525">
    <property type="entry name" value="Transp_IS110-like_N"/>
</dbReference>
<evidence type="ECO:0000259" key="2">
    <source>
        <dbReference type="Pfam" id="PF02371"/>
    </source>
</evidence>
<proteinExistence type="predicted"/>
<dbReference type="InterPro" id="IPR003346">
    <property type="entry name" value="Transposase_20"/>
</dbReference>
<dbReference type="Pfam" id="PF01548">
    <property type="entry name" value="DEDD_Tnp_IS110"/>
    <property type="match status" value="1"/>
</dbReference>
<dbReference type="Pfam" id="PF02371">
    <property type="entry name" value="Transposase_20"/>
    <property type="match status" value="1"/>
</dbReference>
<sequence>MAGIINKACGLDVHKKFLIATILSIFGEKKQLRFERTEKGILDLKNWVISEKCDVVACESTSDFWVPIYESLINHLTVIVGNARDMKAFTHKKTDKIDSEFIAQLALNNMIKPSRVFSKNQREFRSYIRLRHKLVQKRTDIKNVAHAILASEMFHLNDVLTDIFGKNGIIILSGISSGKNVDQIIESLSPNVRKKSDQIREVLDREMSLSAAIRIQTCLSLINNIDEQINILEAEIFRYAYTNHNREMKLLMSSPGVGEISAATIIAEVGDFNDFSSGAKLASWLGLVPNVYQSADKYHNGRITKRGSKVARWILIQVAQAAARKNGSMLKEFFERKKKTIGHSKAIVALARKIVTILWHLITNDEMYEDEMGYKKGEVQKRKIVESEEFSVDERISIISEIFAIVKKEETDSM</sequence>
<reference evidence="4 5" key="1">
    <citation type="submission" date="2014-07" db="EMBL/GenBank/DDBJ databases">
        <title>Methanogenic archaea and the global carbon cycle.</title>
        <authorList>
            <person name="Henriksen J.R."/>
            <person name="Luke J."/>
            <person name="Reinhart S."/>
            <person name="Benedict M.N."/>
            <person name="Youngblut N.D."/>
            <person name="Metcalf M.E."/>
            <person name="Whitaker R.J."/>
            <person name="Metcalf W.W."/>
        </authorList>
    </citation>
    <scope>NUCLEOTIDE SEQUENCE [LARGE SCALE GENOMIC DNA]</scope>
    <source>
        <strain evidence="4 5">C2J</strain>
    </source>
</reference>
<dbReference type="PANTHER" id="PTHR33055:SF13">
    <property type="entry name" value="TRANSPOSASE"/>
    <property type="match status" value="1"/>
</dbReference>
<protein>
    <submittedName>
        <fullName evidence="4">Mobile element protein</fullName>
    </submittedName>
</protein>
<dbReference type="Proteomes" id="UP000033123">
    <property type="component" value="Chromosome"/>
</dbReference>
<dbReference type="RefSeq" id="WP_048179551.1">
    <property type="nucleotide sequence ID" value="NZ_CP009508.1"/>
</dbReference>
<evidence type="ECO:0000259" key="1">
    <source>
        <dbReference type="Pfam" id="PF01548"/>
    </source>
</evidence>
<name>A0A0E3LD85_9EURY</name>
<dbReference type="HOGENOM" id="CLU_036902_11_0_2"/>
<dbReference type="GeneID" id="24871862"/>
<dbReference type="EMBL" id="CP009508">
    <property type="protein sequence ID" value="AKB36831.1"/>
    <property type="molecule type" value="Genomic_DNA"/>
</dbReference>
<dbReference type="KEGG" id="msj:MSSAC_2241"/>
<dbReference type="STRING" id="1434118.MSSAC_0505"/>
<organism evidence="4 5">
    <name type="scientific">Methanosarcina siciliae C2J</name>
    <dbReference type="NCBI Taxonomy" id="1434118"/>
    <lineage>
        <taxon>Archaea</taxon>
        <taxon>Methanobacteriati</taxon>
        <taxon>Methanobacteriota</taxon>
        <taxon>Stenosarchaea group</taxon>
        <taxon>Methanomicrobia</taxon>
        <taxon>Methanosarcinales</taxon>
        <taxon>Methanosarcinaceae</taxon>
        <taxon>Methanosarcina</taxon>
    </lineage>
</organism>
<feature type="domain" description="Transposase IS110-like N-terminal" evidence="1">
    <location>
        <begin position="9"/>
        <end position="150"/>
    </location>
</feature>